<keyword evidence="5" id="KW-1185">Reference proteome</keyword>
<organism evidence="4 5">
    <name type="scientific">Actinokineospora terrae</name>
    <dbReference type="NCBI Taxonomy" id="155974"/>
    <lineage>
        <taxon>Bacteria</taxon>
        <taxon>Bacillati</taxon>
        <taxon>Actinomycetota</taxon>
        <taxon>Actinomycetes</taxon>
        <taxon>Pseudonocardiales</taxon>
        <taxon>Pseudonocardiaceae</taxon>
        <taxon>Actinokineospora</taxon>
    </lineage>
</organism>
<accession>A0A1H9X7J5</accession>
<protein>
    <submittedName>
        <fullName evidence="4">ML domain-containing protein</fullName>
    </submittedName>
</protein>
<dbReference type="AlphaFoldDB" id="A0A1H9X7J5"/>
<keyword evidence="1 2" id="KW-0732">Signal</keyword>
<reference evidence="5" key="1">
    <citation type="submission" date="2016-10" db="EMBL/GenBank/DDBJ databases">
        <authorList>
            <person name="Varghese N."/>
            <person name="Submissions S."/>
        </authorList>
    </citation>
    <scope>NUCLEOTIDE SEQUENCE [LARGE SCALE GENOMIC DNA]</scope>
    <source>
        <strain evidence="5">DSM 44260</strain>
    </source>
</reference>
<dbReference type="SUPFAM" id="SSF63707">
    <property type="entry name" value="Ganglioside M2 (gm2) activator"/>
    <property type="match status" value="1"/>
</dbReference>
<proteinExistence type="predicted"/>
<dbReference type="RefSeq" id="WP_092784845.1">
    <property type="nucleotide sequence ID" value="NZ_FOGI01000013.1"/>
</dbReference>
<dbReference type="Proteomes" id="UP000199051">
    <property type="component" value="Unassembled WGS sequence"/>
</dbReference>
<dbReference type="STRING" id="155974.SAMN04487818_113101"/>
<feature type="chain" id="PRO_5011680720" evidence="2">
    <location>
        <begin position="26"/>
        <end position="160"/>
    </location>
</feature>
<dbReference type="Gene3D" id="2.70.220.10">
    <property type="entry name" value="Ganglioside GM2 activator"/>
    <property type="match status" value="1"/>
</dbReference>
<sequence length="160" mass="17143">MRVSRLFAVAAVFGALVSVPGTAQAARSAFGYVDCGVAADPFQLDSLTVTPDPPVPGQRLTVDVGFRVTERIEVGASAAVTAKVGLVTLLRKVFDIDEELKEAGGDLRLPLEPGSYRFRHDVDLPREIPATKFAIVVRGSTADDDELLCLDLWADFSPGR</sequence>
<evidence type="ECO:0000259" key="3">
    <source>
        <dbReference type="SMART" id="SM00737"/>
    </source>
</evidence>
<dbReference type="SMART" id="SM00737">
    <property type="entry name" value="ML"/>
    <property type="match status" value="1"/>
</dbReference>
<feature type="domain" description="MD-2-related lipid-recognition" evidence="3">
    <location>
        <begin position="32"/>
        <end position="154"/>
    </location>
</feature>
<evidence type="ECO:0000313" key="4">
    <source>
        <dbReference type="EMBL" id="SES42110.1"/>
    </source>
</evidence>
<dbReference type="InterPro" id="IPR036846">
    <property type="entry name" value="GM2-AP_sf"/>
</dbReference>
<evidence type="ECO:0000256" key="2">
    <source>
        <dbReference type="SAM" id="SignalP"/>
    </source>
</evidence>
<evidence type="ECO:0000256" key="1">
    <source>
        <dbReference type="ARBA" id="ARBA00022729"/>
    </source>
</evidence>
<feature type="signal peptide" evidence="2">
    <location>
        <begin position="1"/>
        <end position="25"/>
    </location>
</feature>
<dbReference type="InterPro" id="IPR003172">
    <property type="entry name" value="ML_dom"/>
</dbReference>
<name>A0A1H9X7J5_9PSEU</name>
<evidence type="ECO:0000313" key="5">
    <source>
        <dbReference type="Proteomes" id="UP000199051"/>
    </source>
</evidence>
<dbReference type="Pfam" id="PF02221">
    <property type="entry name" value="E1_DerP2_DerF2"/>
    <property type="match status" value="1"/>
</dbReference>
<dbReference type="EMBL" id="FOGI01000013">
    <property type="protein sequence ID" value="SES42110.1"/>
    <property type="molecule type" value="Genomic_DNA"/>
</dbReference>
<gene>
    <name evidence="4" type="ORF">SAMN04487818_113101</name>
</gene>